<evidence type="ECO:0000256" key="5">
    <source>
        <dbReference type="ARBA" id="ARBA00016038"/>
    </source>
</evidence>
<keyword evidence="13" id="KW-0378">Hydrolase</keyword>
<evidence type="ECO:0000256" key="4">
    <source>
        <dbReference type="ARBA" id="ARBA00012513"/>
    </source>
</evidence>
<dbReference type="GO" id="GO:0005524">
    <property type="term" value="F:ATP binding"/>
    <property type="evidence" value="ECO:0007669"/>
    <property type="project" value="UniProtKB-KW"/>
</dbReference>
<dbReference type="GO" id="GO:0042254">
    <property type="term" value="P:ribosome biogenesis"/>
    <property type="evidence" value="ECO:0007669"/>
    <property type="project" value="UniProtKB-KW"/>
</dbReference>
<dbReference type="GO" id="GO:0004674">
    <property type="term" value="F:protein serine/threonine kinase activity"/>
    <property type="evidence" value="ECO:0007669"/>
    <property type="project" value="UniProtKB-KW"/>
</dbReference>
<keyword evidence="8 18" id="KW-0723">Serine/threonine-protein kinase</keyword>
<dbReference type="PIRSF" id="PIRSF038147">
    <property type="entry name" value="Ser/Thr_PK_RIO1"/>
    <property type="match status" value="1"/>
</dbReference>
<evidence type="ECO:0000256" key="16">
    <source>
        <dbReference type="ARBA" id="ARBA00047899"/>
    </source>
</evidence>
<evidence type="ECO:0000256" key="18">
    <source>
        <dbReference type="PIRNR" id="PIRNR038147"/>
    </source>
</evidence>
<dbReference type="GO" id="GO:0046872">
    <property type="term" value="F:metal ion binding"/>
    <property type="evidence" value="ECO:0007669"/>
    <property type="project" value="UniProtKB-KW"/>
</dbReference>
<feature type="domain" description="RIO kinase" evidence="23">
    <location>
        <begin position="124"/>
        <end position="360"/>
    </location>
</feature>
<dbReference type="InterPro" id="IPR000687">
    <property type="entry name" value="RIO_kinase"/>
</dbReference>
<evidence type="ECO:0000256" key="8">
    <source>
        <dbReference type="ARBA" id="ARBA00022527"/>
    </source>
</evidence>
<keyword evidence="9 18" id="KW-0808">Transferase</keyword>
<dbReference type="AlphaFoldDB" id="A0AAW1QF95"/>
<dbReference type="InterPro" id="IPR011009">
    <property type="entry name" value="Kinase-like_dom_sf"/>
</dbReference>
<keyword evidence="6" id="KW-0963">Cytoplasm</keyword>
<dbReference type="Gene3D" id="1.10.510.10">
    <property type="entry name" value="Transferase(Phosphotransferase) domain 1"/>
    <property type="match status" value="1"/>
</dbReference>
<dbReference type="Proteomes" id="UP001489004">
    <property type="component" value="Unassembled WGS sequence"/>
</dbReference>
<evidence type="ECO:0000256" key="14">
    <source>
        <dbReference type="ARBA" id="ARBA00022840"/>
    </source>
</evidence>
<feature type="binding site" evidence="21">
    <location>
        <position position="314"/>
    </location>
    <ligand>
        <name>Mg(2+)</name>
        <dbReference type="ChEBI" id="CHEBI:18420"/>
    </ligand>
</feature>
<evidence type="ECO:0000313" key="24">
    <source>
        <dbReference type="EMBL" id="KAK9820100.1"/>
    </source>
</evidence>
<dbReference type="InterPro" id="IPR018935">
    <property type="entry name" value="RIO_kinase_CS"/>
</dbReference>
<evidence type="ECO:0000256" key="9">
    <source>
        <dbReference type="ARBA" id="ARBA00022679"/>
    </source>
</evidence>
<evidence type="ECO:0000256" key="21">
    <source>
        <dbReference type="PIRSR" id="PIRSR038147-3"/>
    </source>
</evidence>
<dbReference type="PANTHER" id="PTHR45723">
    <property type="entry name" value="SERINE/THREONINE-PROTEIN KINASE RIO1"/>
    <property type="match status" value="1"/>
</dbReference>
<dbReference type="GO" id="GO:0016787">
    <property type="term" value="F:hydrolase activity"/>
    <property type="evidence" value="ECO:0007669"/>
    <property type="project" value="UniProtKB-KW"/>
</dbReference>
<dbReference type="SUPFAM" id="SSF56112">
    <property type="entry name" value="Protein kinase-like (PK-like)"/>
    <property type="match status" value="1"/>
</dbReference>
<reference evidence="24 25" key="1">
    <citation type="journal article" date="2024" name="Nat. Commun.">
        <title>Phylogenomics reveals the evolutionary origins of lichenization in chlorophyte algae.</title>
        <authorList>
            <person name="Puginier C."/>
            <person name="Libourel C."/>
            <person name="Otte J."/>
            <person name="Skaloud P."/>
            <person name="Haon M."/>
            <person name="Grisel S."/>
            <person name="Petersen M."/>
            <person name="Berrin J.G."/>
            <person name="Delaux P.M."/>
            <person name="Dal Grande F."/>
            <person name="Keller J."/>
        </authorList>
    </citation>
    <scope>NUCLEOTIDE SEQUENCE [LARGE SCALE GENOMIC DNA]</scope>
    <source>
        <strain evidence="24 25">SAG 2043</strain>
    </source>
</reference>
<comment type="similarity">
    <text evidence="3 18">Belongs to the protein kinase superfamily. RIO-type Ser/Thr kinase family.</text>
</comment>
<dbReference type="FunFam" id="3.30.200.20:FF:000148">
    <property type="entry name" value="Serine/threonine-protein kinase RIO1"/>
    <property type="match status" value="1"/>
</dbReference>
<dbReference type="PROSITE" id="PS00109">
    <property type="entry name" value="PROTEIN_KINASE_TYR"/>
    <property type="match status" value="1"/>
</dbReference>
<dbReference type="EMBL" id="JALJOR010000003">
    <property type="protein sequence ID" value="KAK9820100.1"/>
    <property type="molecule type" value="Genomic_DNA"/>
</dbReference>
<protein>
    <recommendedName>
        <fullName evidence="5 18">Serine/threonine-protein kinase RIO1</fullName>
        <ecNumber evidence="4 18">2.7.11.1</ecNumber>
    </recommendedName>
</protein>
<comment type="catalytic activity">
    <reaction evidence="16 18">
        <text>L-threonyl-[protein] + ATP = O-phospho-L-threonyl-[protein] + ADP + H(+)</text>
        <dbReference type="Rhea" id="RHEA:46608"/>
        <dbReference type="Rhea" id="RHEA-COMP:11060"/>
        <dbReference type="Rhea" id="RHEA-COMP:11605"/>
        <dbReference type="ChEBI" id="CHEBI:15378"/>
        <dbReference type="ChEBI" id="CHEBI:30013"/>
        <dbReference type="ChEBI" id="CHEBI:30616"/>
        <dbReference type="ChEBI" id="CHEBI:61977"/>
        <dbReference type="ChEBI" id="CHEBI:456216"/>
        <dbReference type="EC" id="2.7.11.1"/>
    </reaction>
</comment>
<evidence type="ECO:0000256" key="11">
    <source>
        <dbReference type="ARBA" id="ARBA00022741"/>
    </source>
</evidence>
<keyword evidence="14 18" id="KW-0067">ATP-binding</keyword>
<comment type="caution">
    <text evidence="24">The sequence shown here is derived from an EMBL/GenBank/DDBJ whole genome shotgun (WGS) entry which is preliminary data.</text>
</comment>
<organism evidence="24 25">
    <name type="scientific">[Myrmecia] bisecta</name>
    <dbReference type="NCBI Taxonomy" id="41462"/>
    <lineage>
        <taxon>Eukaryota</taxon>
        <taxon>Viridiplantae</taxon>
        <taxon>Chlorophyta</taxon>
        <taxon>core chlorophytes</taxon>
        <taxon>Trebouxiophyceae</taxon>
        <taxon>Trebouxiales</taxon>
        <taxon>Trebouxiaceae</taxon>
        <taxon>Myrmecia</taxon>
    </lineage>
</organism>
<evidence type="ECO:0000256" key="13">
    <source>
        <dbReference type="ARBA" id="ARBA00022801"/>
    </source>
</evidence>
<evidence type="ECO:0000256" key="22">
    <source>
        <dbReference type="SAM" id="MobiDB-lite"/>
    </source>
</evidence>
<feature type="compositionally biased region" description="Basic and acidic residues" evidence="22">
    <location>
        <begin position="468"/>
        <end position="487"/>
    </location>
</feature>
<dbReference type="InterPro" id="IPR018934">
    <property type="entry name" value="RIO_dom"/>
</dbReference>
<keyword evidence="15" id="KW-0460">Magnesium</keyword>
<evidence type="ECO:0000256" key="3">
    <source>
        <dbReference type="ARBA" id="ARBA00009196"/>
    </source>
</evidence>
<dbReference type="EC" id="2.7.11.1" evidence="4 18"/>
<feature type="active site" description="Proton acceptor" evidence="19">
    <location>
        <position position="297"/>
    </location>
</feature>
<evidence type="ECO:0000256" key="10">
    <source>
        <dbReference type="ARBA" id="ARBA00022723"/>
    </source>
</evidence>
<sequence length="580" mass="64766">MDSGEEYEDYDSEEDEVLHALDWADLREDLQQRGLGAVSTSGWAGHHPNAQGGVAAARHQARALQPRINEMQRLEKRVSMGMLNNRADDISDHLGGHHNMDASVLTAVKVNAHREQSAGARGKDKSDRASVEQVLDPRTRMVLFKMLNSGVFQEINGCISTGKEANVYHASNADGQDLAVKVYKTSILVFKDRDRYVSGDFRFRNGYCKSNPRKMVKMWAEKEMRNLARMHAAGVRCPRPLQLRMHVLLMDFVGAEGVAAPRLKDAHVPLARLQTMYTEMVLLVRKLYQECHLVHADLSEYNILVHQGELWIIDVSQSVDLDHPRALDFLREDAAHVNAFFRRAGIATLTTRELFDFTVDPSINAGNIDAALEQLKQVAASRPVQREEDESVDDRVFNQAYIPRKLEEVTDYEKDYERLTGGGNTEGIYYQGITGMKADMTGARTQPAIVEKAKRRTSNADATCGKIEAAERGRDAAEAPHSSEHAHRSGAHGPGDRQAGDEASSESEDATDSASSSASDDEDHREEGHPRDNLTDLEALKAERKAHKKAVKEANREKRKTKLPKHVKKKHAKSGNKKKK</sequence>
<keyword evidence="10" id="KW-0479">Metal-binding</keyword>
<accession>A0AAW1QF95</accession>
<comment type="subcellular location">
    <subcellularLocation>
        <location evidence="2">Cytoplasm</location>
    </subcellularLocation>
</comment>
<dbReference type="Pfam" id="PF01163">
    <property type="entry name" value="RIO1"/>
    <property type="match status" value="1"/>
</dbReference>
<dbReference type="PROSITE" id="PS01245">
    <property type="entry name" value="RIO1"/>
    <property type="match status" value="1"/>
</dbReference>
<keyword evidence="12 18" id="KW-0418">Kinase</keyword>
<keyword evidence="11 18" id="KW-0547">Nucleotide-binding</keyword>
<evidence type="ECO:0000259" key="23">
    <source>
        <dbReference type="SMART" id="SM00090"/>
    </source>
</evidence>
<evidence type="ECO:0000256" key="19">
    <source>
        <dbReference type="PIRSR" id="PIRSR038147-1"/>
    </source>
</evidence>
<evidence type="ECO:0000256" key="2">
    <source>
        <dbReference type="ARBA" id="ARBA00004496"/>
    </source>
</evidence>
<name>A0AAW1QF95_9CHLO</name>
<keyword evidence="25" id="KW-1185">Reference proteome</keyword>
<dbReference type="GO" id="GO:0005737">
    <property type="term" value="C:cytoplasm"/>
    <property type="evidence" value="ECO:0007669"/>
    <property type="project" value="UniProtKB-SubCell"/>
</dbReference>
<evidence type="ECO:0000256" key="17">
    <source>
        <dbReference type="ARBA" id="ARBA00048679"/>
    </source>
</evidence>
<dbReference type="InterPro" id="IPR051272">
    <property type="entry name" value="RIO-type_Ser/Thr_kinase"/>
</dbReference>
<dbReference type="InterPro" id="IPR008266">
    <property type="entry name" value="Tyr_kinase_AS"/>
</dbReference>
<gene>
    <name evidence="24" type="ORF">WJX72_006140</name>
</gene>
<dbReference type="InterPro" id="IPR017407">
    <property type="entry name" value="Ser/Thr_kinase_Rio1"/>
</dbReference>
<feature type="binding site" evidence="20">
    <location>
        <position position="181"/>
    </location>
    <ligand>
        <name>ATP</name>
        <dbReference type="ChEBI" id="CHEBI:30616"/>
    </ligand>
</feature>
<keyword evidence="7" id="KW-0690">Ribosome biogenesis</keyword>
<comment type="cofactor">
    <cofactor evidence="1 21">
        <name>Mg(2+)</name>
        <dbReference type="ChEBI" id="CHEBI:18420"/>
    </cofactor>
</comment>
<proteinExistence type="inferred from homology"/>
<evidence type="ECO:0000256" key="15">
    <source>
        <dbReference type="ARBA" id="ARBA00022842"/>
    </source>
</evidence>
<dbReference type="SMART" id="SM00090">
    <property type="entry name" value="RIO"/>
    <property type="match status" value="1"/>
</dbReference>
<feature type="region of interest" description="Disordered" evidence="22">
    <location>
        <begin position="450"/>
        <end position="580"/>
    </location>
</feature>
<evidence type="ECO:0000256" key="1">
    <source>
        <dbReference type="ARBA" id="ARBA00001946"/>
    </source>
</evidence>
<feature type="binding site" evidence="21">
    <location>
        <position position="302"/>
    </location>
    <ligand>
        <name>Mg(2+)</name>
        <dbReference type="ChEBI" id="CHEBI:18420"/>
    </ligand>
</feature>
<feature type="compositionally biased region" description="Basic residues" evidence="22">
    <location>
        <begin position="557"/>
        <end position="580"/>
    </location>
</feature>
<evidence type="ECO:0000256" key="6">
    <source>
        <dbReference type="ARBA" id="ARBA00022490"/>
    </source>
</evidence>
<evidence type="ECO:0000256" key="7">
    <source>
        <dbReference type="ARBA" id="ARBA00022517"/>
    </source>
</evidence>
<feature type="compositionally biased region" description="Basic and acidic residues" evidence="22">
    <location>
        <begin position="525"/>
        <end position="543"/>
    </location>
</feature>
<feature type="active site" description="4-aspartylphosphate intermediate" evidence="19">
    <location>
        <position position="314"/>
    </location>
</feature>
<dbReference type="Gene3D" id="3.30.200.20">
    <property type="entry name" value="Phosphorylase Kinase, domain 1"/>
    <property type="match status" value="1"/>
</dbReference>
<comment type="catalytic activity">
    <reaction evidence="17 18">
        <text>L-seryl-[protein] + ATP = O-phospho-L-seryl-[protein] + ADP + H(+)</text>
        <dbReference type="Rhea" id="RHEA:17989"/>
        <dbReference type="Rhea" id="RHEA-COMP:9863"/>
        <dbReference type="Rhea" id="RHEA-COMP:11604"/>
        <dbReference type="ChEBI" id="CHEBI:15378"/>
        <dbReference type="ChEBI" id="CHEBI:29999"/>
        <dbReference type="ChEBI" id="CHEBI:30616"/>
        <dbReference type="ChEBI" id="CHEBI:83421"/>
        <dbReference type="ChEBI" id="CHEBI:456216"/>
        <dbReference type="EC" id="2.7.11.1"/>
    </reaction>
</comment>
<evidence type="ECO:0000256" key="12">
    <source>
        <dbReference type="ARBA" id="ARBA00022777"/>
    </source>
</evidence>
<dbReference type="CDD" id="cd05147">
    <property type="entry name" value="RIO1_euk"/>
    <property type="match status" value="1"/>
</dbReference>
<evidence type="ECO:0000256" key="20">
    <source>
        <dbReference type="PIRSR" id="PIRSR038147-2"/>
    </source>
</evidence>
<evidence type="ECO:0000313" key="25">
    <source>
        <dbReference type="Proteomes" id="UP001489004"/>
    </source>
</evidence>